<evidence type="ECO:0000256" key="1">
    <source>
        <dbReference type="ARBA" id="ARBA00013860"/>
    </source>
</evidence>
<keyword evidence="2 7" id="KW-0963">Cytoplasm</keyword>
<dbReference type="HAMAP" id="MF_01008">
    <property type="entry name" value="MraZ"/>
    <property type="match status" value="1"/>
</dbReference>
<evidence type="ECO:0000313" key="12">
    <source>
        <dbReference type="Proteomes" id="UP000305874"/>
    </source>
</evidence>
<dbReference type="PANTHER" id="PTHR34701">
    <property type="entry name" value="TRANSCRIPTIONAL REGULATOR MRAZ"/>
    <property type="match status" value="1"/>
</dbReference>
<keyword evidence="4 7" id="KW-0805">Transcription regulation</keyword>
<dbReference type="EMBL" id="PNCG01000014">
    <property type="protein sequence ID" value="TMP86555.1"/>
    <property type="molecule type" value="Genomic_DNA"/>
</dbReference>
<accession>A0A0F4PI36</accession>
<dbReference type="Proteomes" id="UP000033664">
    <property type="component" value="Unassembled WGS sequence"/>
</dbReference>
<keyword evidence="6 7" id="KW-0804">Transcription</keyword>
<evidence type="ECO:0000256" key="6">
    <source>
        <dbReference type="ARBA" id="ARBA00023163"/>
    </source>
</evidence>
<dbReference type="Pfam" id="PF02381">
    <property type="entry name" value="MraZ"/>
    <property type="match status" value="2"/>
</dbReference>
<dbReference type="SUPFAM" id="SSF89447">
    <property type="entry name" value="AbrB/MazE/MraZ-like"/>
    <property type="match status" value="1"/>
</dbReference>
<name>A0A0F4PI36_9GAMM</name>
<evidence type="ECO:0000256" key="2">
    <source>
        <dbReference type="ARBA" id="ARBA00022490"/>
    </source>
</evidence>
<dbReference type="InterPro" id="IPR007159">
    <property type="entry name" value="SpoVT-AbrB_dom"/>
</dbReference>
<comment type="caution">
    <text evidence="9">The sequence shown here is derived from an EMBL/GenBank/DDBJ whole genome shotgun (WGS) entry which is preliminary data.</text>
</comment>
<dbReference type="InterPro" id="IPR037914">
    <property type="entry name" value="SpoVT-AbrB_sf"/>
</dbReference>
<reference evidence="12" key="3">
    <citation type="submission" date="2019-06" db="EMBL/GenBank/DDBJ databases">
        <title>Co-occurence of chitin degradation, pigmentation and bioactivity in marine Pseudoalteromonas.</title>
        <authorList>
            <person name="Sonnenschein E.C."/>
            <person name="Bech P.K."/>
        </authorList>
    </citation>
    <scope>NUCLEOTIDE SEQUENCE [LARGE SCALE GENOMIC DNA]</scope>
    <source>
        <strain evidence="12">S2897</strain>
    </source>
</reference>
<evidence type="ECO:0000256" key="7">
    <source>
        <dbReference type="HAMAP-Rule" id="MF_01008"/>
    </source>
</evidence>
<dbReference type="PATRIC" id="fig|151081.8.peg.3400"/>
<evidence type="ECO:0000313" key="10">
    <source>
        <dbReference type="EMBL" id="TMP86555.1"/>
    </source>
</evidence>
<sequence>MFRGASTLSLDDKGRFAIPTKYRNQLLADNGGEIICTINLSDPCLLLYPLSEWQVIEQRLASLSNIKPRAKRMQRLLLGNAMDYQVDKNGRVLLAPHLRDYAQLGKKIVLVGQLNKFEIWDEARWQQQMQDDIAIELGQEFEQDEDLADFSF</sequence>
<keyword evidence="3" id="KW-0677">Repeat</keyword>
<proteinExistence type="inferred from homology"/>
<dbReference type="GO" id="GO:0005737">
    <property type="term" value="C:cytoplasm"/>
    <property type="evidence" value="ECO:0007669"/>
    <property type="project" value="UniProtKB-UniRule"/>
</dbReference>
<keyword evidence="11" id="KW-1185">Reference proteome</keyword>
<keyword evidence="9" id="KW-0131">Cell cycle</keyword>
<dbReference type="Proteomes" id="UP000305874">
    <property type="component" value="Unassembled WGS sequence"/>
</dbReference>
<evidence type="ECO:0000313" key="9">
    <source>
        <dbReference type="EMBL" id="KJY98872.1"/>
    </source>
</evidence>
<dbReference type="InterPro" id="IPR035642">
    <property type="entry name" value="MraZ_N"/>
</dbReference>
<protein>
    <recommendedName>
        <fullName evidence="1 7">Transcriptional regulator MraZ</fullName>
    </recommendedName>
</protein>
<dbReference type="GO" id="GO:0051301">
    <property type="term" value="P:cell division"/>
    <property type="evidence" value="ECO:0007669"/>
    <property type="project" value="UniProtKB-KW"/>
</dbReference>
<dbReference type="AlphaFoldDB" id="A0A0F4PI36"/>
<feature type="domain" description="SpoVT-AbrB" evidence="8">
    <location>
        <begin position="81"/>
        <end position="124"/>
    </location>
</feature>
<dbReference type="eggNOG" id="COG2001">
    <property type="taxonomic scope" value="Bacteria"/>
</dbReference>
<feature type="domain" description="SpoVT-AbrB" evidence="8">
    <location>
        <begin position="5"/>
        <end position="52"/>
    </location>
</feature>
<dbReference type="NCBIfam" id="TIGR00242">
    <property type="entry name" value="division/cell wall cluster transcriptional repressor MraZ"/>
    <property type="match status" value="1"/>
</dbReference>
<comment type="subunit">
    <text evidence="7">Forms oligomers.</text>
</comment>
<dbReference type="EMBL" id="JXXZ01000010">
    <property type="protein sequence ID" value="KJY98872.1"/>
    <property type="molecule type" value="Genomic_DNA"/>
</dbReference>
<dbReference type="Gene3D" id="3.40.1550.20">
    <property type="entry name" value="Transcriptional regulator MraZ domain"/>
    <property type="match status" value="1"/>
</dbReference>
<reference evidence="10" key="4">
    <citation type="submission" date="2019-09" db="EMBL/GenBank/DDBJ databases">
        <title>Co-occurence of chitin degradation, pigmentation and bioactivity in marine Pseudoalteromonas.</title>
        <authorList>
            <person name="Sonnenschein E.C."/>
            <person name="Bech P.K."/>
        </authorList>
    </citation>
    <scope>NUCLEOTIDE SEQUENCE</scope>
    <source>
        <strain evidence="10">S2897</strain>
    </source>
</reference>
<comment type="similarity">
    <text evidence="7">Belongs to the MraZ family.</text>
</comment>
<evidence type="ECO:0000259" key="8">
    <source>
        <dbReference type="PROSITE" id="PS51740"/>
    </source>
</evidence>
<dbReference type="CDD" id="cd16320">
    <property type="entry name" value="MraZ_N"/>
    <property type="match status" value="1"/>
</dbReference>
<dbReference type="STRING" id="151081.TW72_13650"/>
<gene>
    <name evidence="7" type="primary">mraZ</name>
    <name evidence="10" type="ORF">CWC05_14120</name>
    <name evidence="9" type="ORF">TW72_13650</name>
</gene>
<dbReference type="PROSITE" id="PS51740">
    <property type="entry name" value="SPOVT_ABRB"/>
    <property type="match status" value="2"/>
</dbReference>
<dbReference type="InterPro" id="IPR003444">
    <property type="entry name" value="MraZ"/>
</dbReference>
<keyword evidence="9" id="KW-0132">Cell division</keyword>
<dbReference type="CDD" id="cd16321">
    <property type="entry name" value="MraZ_C"/>
    <property type="match status" value="1"/>
</dbReference>
<dbReference type="GO" id="GO:0003700">
    <property type="term" value="F:DNA-binding transcription factor activity"/>
    <property type="evidence" value="ECO:0007669"/>
    <property type="project" value="UniProtKB-UniRule"/>
</dbReference>
<evidence type="ECO:0000256" key="4">
    <source>
        <dbReference type="ARBA" id="ARBA00023015"/>
    </source>
</evidence>
<dbReference type="PANTHER" id="PTHR34701:SF1">
    <property type="entry name" value="TRANSCRIPTIONAL REGULATOR MRAZ"/>
    <property type="match status" value="1"/>
</dbReference>
<reference evidence="9 11" key="1">
    <citation type="journal article" date="2015" name="BMC Genomics">
        <title>Genome mining reveals unlocked bioactive potential of marine Gram-negative bacteria.</title>
        <authorList>
            <person name="Machado H."/>
            <person name="Sonnenschein E.C."/>
            <person name="Melchiorsen J."/>
            <person name="Gram L."/>
        </authorList>
    </citation>
    <scope>NUCLEOTIDE SEQUENCE [LARGE SCALE GENOMIC DNA]</scope>
    <source>
        <strain evidence="9 11">S3137</strain>
    </source>
</reference>
<dbReference type="InterPro" id="IPR038619">
    <property type="entry name" value="MraZ_sf"/>
</dbReference>
<dbReference type="InterPro" id="IPR035644">
    <property type="entry name" value="MraZ_C"/>
</dbReference>
<dbReference type="OrthoDB" id="9807753at2"/>
<evidence type="ECO:0000256" key="3">
    <source>
        <dbReference type="ARBA" id="ARBA00022737"/>
    </source>
</evidence>
<keyword evidence="5 7" id="KW-0238">DNA-binding</keyword>
<dbReference type="GeneID" id="58229539"/>
<evidence type="ECO:0000313" key="11">
    <source>
        <dbReference type="Proteomes" id="UP000033664"/>
    </source>
</evidence>
<comment type="subcellular location">
    <subcellularLocation>
        <location evidence="7">Cytoplasm</location>
        <location evidence="7">Nucleoid</location>
    </subcellularLocation>
</comment>
<reference evidence="10 12" key="2">
    <citation type="submission" date="2017-12" db="EMBL/GenBank/DDBJ databases">
        <authorList>
            <person name="Paulsen S."/>
            <person name="Gram L.K."/>
        </authorList>
    </citation>
    <scope>NUCLEOTIDE SEQUENCE [LARGE SCALE GENOMIC DNA]</scope>
    <source>
        <strain evidence="10 12">S2897</strain>
    </source>
</reference>
<organism evidence="9 11">
    <name type="scientific">Pseudoalteromonas ruthenica</name>
    <dbReference type="NCBI Taxonomy" id="151081"/>
    <lineage>
        <taxon>Bacteria</taxon>
        <taxon>Pseudomonadati</taxon>
        <taxon>Pseudomonadota</taxon>
        <taxon>Gammaproteobacteria</taxon>
        <taxon>Alteromonadales</taxon>
        <taxon>Pseudoalteromonadaceae</taxon>
        <taxon>Pseudoalteromonas</taxon>
    </lineage>
</organism>
<evidence type="ECO:0000256" key="5">
    <source>
        <dbReference type="ARBA" id="ARBA00023125"/>
    </source>
</evidence>
<dbReference type="GO" id="GO:0009295">
    <property type="term" value="C:nucleoid"/>
    <property type="evidence" value="ECO:0007669"/>
    <property type="project" value="UniProtKB-SubCell"/>
</dbReference>
<dbReference type="GO" id="GO:2000143">
    <property type="term" value="P:negative regulation of DNA-templated transcription initiation"/>
    <property type="evidence" value="ECO:0007669"/>
    <property type="project" value="TreeGrafter"/>
</dbReference>
<dbReference type="InterPro" id="IPR020603">
    <property type="entry name" value="MraZ_dom"/>
</dbReference>
<dbReference type="RefSeq" id="WP_045980475.1">
    <property type="nucleotide sequence ID" value="NZ_CP023396.1"/>
</dbReference>
<dbReference type="GO" id="GO:0000976">
    <property type="term" value="F:transcription cis-regulatory region binding"/>
    <property type="evidence" value="ECO:0007669"/>
    <property type="project" value="TreeGrafter"/>
</dbReference>